<dbReference type="EMBL" id="FOJI01000002">
    <property type="protein sequence ID" value="SEV94199.1"/>
    <property type="molecule type" value="Genomic_DNA"/>
</dbReference>
<protein>
    <submittedName>
        <fullName evidence="1">Control of competence regulator ComK, YlbF/YmcA</fullName>
    </submittedName>
</protein>
<dbReference type="RefSeq" id="WP_092450709.1">
    <property type="nucleotide sequence ID" value="NZ_FOJI01000002.1"/>
</dbReference>
<name>A0A1I0MZW5_9FIRM</name>
<dbReference type="InterPro" id="IPR010368">
    <property type="entry name" value="Com_YlbF"/>
</dbReference>
<dbReference type="Proteomes" id="UP000199701">
    <property type="component" value="Unassembled WGS sequence"/>
</dbReference>
<reference evidence="1 2" key="1">
    <citation type="submission" date="2016-10" db="EMBL/GenBank/DDBJ databases">
        <authorList>
            <person name="de Groot N.N."/>
        </authorList>
    </citation>
    <scope>NUCLEOTIDE SEQUENCE [LARGE SCALE GENOMIC DNA]</scope>
    <source>
        <strain evidence="1 2">DSM 9179</strain>
    </source>
</reference>
<sequence length="113" mass="13523">MRDIDRLKYELAEALKSSEEYLNYKKCKDLLAEKPDIERSVDDMRRQTFELQNSEEFDNSFEAIDDFSRRFEIECSQDVANNFLKAEICLCRMVQEICKTIIEDIDFNLDFLK</sequence>
<dbReference type="STRING" id="99656.SAMN05421659_102274"/>
<evidence type="ECO:0000313" key="1">
    <source>
        <dbReference type="EMBL" id="SEV94199.1"/>
    </source>
</evidence>
<accession>A0A1I0MZW5</accession>
<dbReference type="Gene3D" id="1.20.1500.10">
    <property type="entry name" value="YheA/YmcA-like"/>
    <property type="match status" value="1"/>
</dbReference>
<keyword evidence="2" id="KW-1185">Reference proteome</keyword>
<dbReference type="Pfam" id="PF06133">
    <property type="entry name" value="Com_YlbF"/>
    <property type="match status" value="1"/>
</dbReference>
<gene>
    <name evidence="1" type="ORF">SAMN05421659_102274</name>
</gene>
<dbReference type="AlphaFoldDB" id="A0A1I0MZW5"/>
<dbReference type="InterPro" id="IPR023378">
    <property type="entry name" value="YheA/YmcA-like_dom_sf"/>
</dbReference>
<evidence type="ECO:0000313" key="2">
    <source>
        <dbReference type="Proteomes" id="UP000199701"/>
    </source>
</evidence>
<proteinExistence type="predicted"/>
<organism evidence="1 2">
    <name type="scientific">[Clostridium] fimetarium</name>
    <dbReference type="NCBI Taxonomy" id="99656"/>
    <lineage>
        <taxon>Bacteria</taxon>
        <taxon>Bacillati</taxon>
        <taxon>Bacillota</taxon>
        <taxon>Clostridia</taxon>
        <taxon>Lachnospirales</taxon>
        <taxon>Lachnospiraceae</taxon>
    </lineage>
</organism>
<dbReference type="OrthoDB" id="1766338at2"/>
<dbReference type="SUPFAM" id="SSF158622">
    <property type="entry name" value="YheA/YmcA-like"/>
    <property type="match status" value="1"/>
</dbReference>